<dbReference type="InterPro" id="IPR036812">
    <property type="entry name" value="NAD(P)_OxRdtase_dom_sf"/>
</dbReference>
<proteinExistence type="inferred from homology"/>
<evidence type="ECO:0000256" key="5">
    <source>
        <dbReference type="PIRSR" id="PIRSR000097-2"/>
    </source>
</evidence>
<dbReference type="PIRSF" id="PIRSF000097">
    <property type="entry name" value="AKR"/>
    <property type="match status" value="1"/>
</dbReference>
<dbReference type="EMBL" id="JAPEUY010000016">
    <property type="protein sequence ID" value="KAJ4364949.1"/>
    <property type="molecule type" value="Genomic_DNA"/>
</dbReference>
<dbReference type="FunFam" id="3.20.20.100:FF:000002">
    <property type="entry name" value="2,5-diketo-D-gluconic acid reductase A"/>
    <property type="match status" value="1"/>
</dbReference>
<dbReference type="Proteomes" id="UP001140560">
    <property type="component" value="Unassembled WGS sequence"/>
</dbReference>
<dbReference type="InterPro" id="IPR018170">
    <property type="entry name" value="Aldo/ket_reductase_CS"/>
</dbReference>
<dbReference type="InterPro" id="IPR023210">
    <property type="entry name" value="NADP_OxRdtase_dom"/>
</dbReference>
<name>A0A9W8Y1C0_9PLEO</name>
<evidence type="ECO:0000256" key="1">
    <source>
        <dbReference type="ARBA" id="ARBA00007905"/>
    </source>
</evidence>
<reference evidence="8" key="1">
    <citation type="submission" date="2022-10" db="EMBL/GenBank/DDBJ databases">
        <title>Tapping the CABI collections for fungal endophytes: first genome assemblies for Collariella, Neodidymelliopsis, Ascochyta clinopodiicola, Didymella pomorum, Didymosphaeria variabile, Neocosmospora piperis and Neocucurbitaria cava.</title>
        <authorList>
            <person name="Hill R."/>
        </authorList>
    </citation>
    <scope>NUCLEOTIDE SEQUENCE</scope>
    <source>
        <strain evidence="8">IMI 356814</strain>
    </source>
</reference>
<dbReference type="OrthoDB" id="416253at2759"/>
<dbReference type="PANTHER" id="PTHR43827:SF3">
    <property type="entry name" value="NADP-DEPENDENT OXIDOREDUCTASE DOMAIN-CONTAINING PROTEIN"/>
    <property type="match status" value="1"/>
</dbReference>
<dbReference type="CDD" id="cd19071">
    <property type="entry name" value="AKR_AKR1-5-like"/>
    <property type="match status" value="1"/>
</dbReference>
<comment type="similarity">
    <text evidence="1">Belongs to the aldo/keto reductase family.</text>
</comment>
<dbReference type="Gene3D" id="3.20.20.100">
    <property type="entry name" value="NADP-dependent oxidoreductase domain"/>
    <property type="match status" value="1"/>
</dbReference>
<protein>
    <recommendedName>
        <fullName evidence="7">NADP-dependent oxidoreductase domain-containing protein</fullName>
    </recommendedName>
</protein>
<feature type="site" description="Lowers pKa of active site Tyr" evidence="6">
    <location>
        <position position="108"/>
    </location>
</feature>
<gene>
    <name evidence="8" type="ORF">N0V83_008565</name>
</gene>
<accession>A0A9W8Y1C0</accession>
<sequence>MTIIRTRTAAITPLLGRHIRPQPTSCLYRASTRCISQKTYTLNNGVKLPAIGFGTFQDKEQQESAVYNALNAGFRHIDTAKVYDTEEFIGRAIRKAGVPRTDLFLTTKLWCNDFHPDDVEPALDEALAKLGTEHIDLFLTHYPCTFKRGTERFPKGEDGIMQMGETTYVDTWKAMEKLVHKGKAKAIGVSNFSQGEVQTLLDQGSITPAVHQMELHPYLQQKSFVEWQKSKGIHMMQFSPLANQNNFYRDIYWATGKANAGRLIDEPILKEIGEKYGKSPAQVALAWGLANGRSVIPKSVVDWQITQNLESDFPLDAEDLEKIGTLDKQLRFNDPSSAYNWKLYSDLEGAWST</sequence>
<dbReference type="PANTHER" id="PTHR43827">
    <property type="entry name" value="2,5-DIKETO-D-GLUCONIC ACID REDUCTASE"/>
    <property type="match status" value="1"/>
</dbReference>
<dbReference type="InterPro" id="IPR020471">
    <property type="entry name" value="AKR"/>
</dbReference>
<dbReference type="Pfam" id="PF00248">
    <property type="entry name" value="Aldo_ket_red"/>
    <property type="match status" value="1"/>
</dbReference>
<evidence type="ECO:0000256" key="2">
    <source>
        <dbReference type="ARBA" id="ARBA00022857"/>
    </source>
</evidence>
<dbReference type="SUPFAM" id="SSF51430">
    <property type="entry name" value="NAD(P)-linked oxidoreductase"/>
    <property type="match status" value="1"/>
</dbReference>
<evidence type="ECO:0000256" key="3">
    <source>
        <dbReference type="ARBA" id="ARBA00023002"/>
    </source>
</evidence>
<feature type="active site" description="Proton donor" evidence="4">
    <location>
        <position position="83"/>
    </location>
</feature>
<feature type="domain" description="NADP-dependent oxidoreductase" evidence="7">
    <location>
        <begin position="55"/>
        <end position="325"/>
    </location>
</feature>
<keyword evidence="3" id="KW-0560">Oxidoreductase</keyword>
<dbReference type="PROSITE" id="PS00062">
    <property type="entry name" value="ALDOKETO_REDUCTASE_2"/>
    <property type="match status" value="1"/>
</dbReference>
<keyword evidence="2" id="KW-0521">NADP</keyword>
<evidence type="ECO:0000313" key="9">
    <source>
        <dbReference type="Proteomes" id="UP001140560"/>
    </source>
</evidence>
<dbReference type="GO" id="GO:0016616">
    <property type="term" value="F:oxidoreductase activity, acting on the CH-OH group of donors, NAD or NADP as acceptor"/>
    <property type="evidence" value="ECO:0007669"/>
    <property type="project" value="UniProtKB-ARBA"/>
</dbReference>
<comment type="caution">
    <text evidence="8">The sequence shown here is derived from an EMBL/GenBank/DDBJ whole genome shotgun (WGS) entry which is preliminary data.</text>
</comment>
<feature type="binding site" evidence="5">
    <location>
        <position position="141"/>
    </location>
    <ligand>
        <name>substrate</name>
    </ligand>
</feature>
<dbReference type="AlphaFoldDB" id="A0A9W8Y1C0"/>
<evidence type="ECO:0000256" key="6">
    <source>
        <dbReference type="PIRSR" id="PIRSR000097-3"/>
    </source>
</evidence>
<evidence type="ECO:0000313" key="8">
    <source>
        <dbReference type="EMBL" id="KAJ4364949.1"/>
    </source>
</evidence>
<dbReference type="PROSITE" id="PS00798">
    <property type="entry name" value="ALDOKETO_REDUCTASE_1"/>
    <property type="match status" value="1"/>
</dbReference>
<keyword evidence="9" id="KW-1185">Reference proteome</keyword>
<evidence type="ECO:0000259" key="7">
    <source>
        <dbReference type="Pfam" id="PF00248"/>
    </source>
</evidence>
<dbReference type="PRINTS" id="PR00069">
    <property type="entry name" value="ALDKETRDTASE"/>
</dbReference>
<evidence type="ECO:0000256" key="4">
    <source>
        <dbReference type="PIRSR" id="PIRSR000097-1"/>
    </source>
</evidence>
<organism evidence="8 9">
    <name type="scientific">Neocucurbitaria cava</name>
    <dbReference type="NCBI Taxonomy" id="798079"/>
    <lineage>
        <taxon>Eukaryota</taxon>
        <taxon>Fungi</taxon>
        <taxon>Dikarya</taxon>
        <taxon>Ascomycota</taxon>
        <taxon>Pezizomycotina</taxon>
        <taxon>Dothideomycetes</taxon>
        <taxon>Pleosporomycetidae</taxon>
        <taxon>Pleosporales</taxon>
        <taxon>Pleosporineae</taxon>
        <taxon>Cucurbitariaceae</taxon>
        <taxon>Neocucurbitaria</taxon>
    </lineage>
</organism>